<feature type="repeat" description="ANK" evidence="3">
    <location>
        <begin position="1316"/>
        <end position="1348"/>
    </location>
</feature>
<dbReference type="InterPro" id="IPR002110">
    <property type="entry name" value="Ankyrin_rpt"/>
</dbReference>
<dbReference type="Pfam" id="PF12796">
    <property type="entry name" value="Ank_2"/>
    <property type="match status" value="7"/>
</dbReference>
<feature type="repeat" description="ANK" evidence="3">
    <location>
        <begin position="245"/>
        <end position="277"/>
    </location>
</feature>
<sequence length="2061" mass="231821">MDCNPQPESSGLVISPRMSHSDTSMSLISKTLDLTAAAESGNWTLLDDWLSSDDVTRCDVEQSYILHRLAAAPEVSLSLARDILTKILKHKVDINMVDTNGDTAVVVAARCDNTKMVMELLSRQAALPPDVTHVCSFLQTLTNNWKPQETPYMHALVVKLLWDRLQDTALHSCHKQLHHTLVRLAVTFHTSLVREMFVTEQQVNTVDSEGMAVLHRLAMFDSDDHVRVVLFLISKGANVNLQTTTGDTPLHVAAKHKSWAIMEVLLHRQAKSDVVDCEQRSVLHKMASYANPKCFSEVNDILPLLFHNNTDINKRDREGNTALHLAALAGNMGFVKTLLHHGARADGVNGENKTVLHMMAISRSKHLLSNDSCRNILSLILNKGADVHRTDCYGHLAVHLAAKHNKWDFVEFLSRYLSDLSHPDREGFNILHRFAIQSSSKQLHLFYQLCHKVGDINARSRSGDAAVHLAAKYQNWDTLQMLVQQGALINEPDSEGCCLFQILAKAGKIEKLAFCLLREEQELYCNSRFLYKARKLTTEQVWSVIVKYMGNINQVDSEGLTLVQRLVMSKEGQLHTYIFCRLLELGADVTCRDANGDTVCHLAARNGHWEIVRYLLELGEGTDNLDSDGLSVLHRAAKANTEIARDVLSYILQRNPDLHKRTRQGDTAVHVAARCQQWETVKTLTKLGANIFDYDSQNTSVLQRMIRCPSSIRIELSILQNSTATYTAQQLTNSLLLKAAQVCRLNVVRFLLDQGVSIHQRDSEGLSLLHHIAKTREYFSIDMTEHLEYFLDKGICLEDKCPNGNTPLHLAAKSDNWDLVNYLVEQGASIQDPDSEGFFVLQRLAMSSSYDENQREFLRLVIKKGADVKARDSNGNSLLHLGGKANNWSFVLHIIQESNNLEPEELDNDGFNLLHRLALFDECSNWMEKLLNKNFNLCGNGDTCLLLAAYFLDKGIGLEDKCPNGNTPLHLAAKSDHWGLVNYLVKQGANIQDPDSDGVYVLQRLAMYSEYGEKHIEILRLLITNGADVNILDCNGDSILHLSAKANNWSFVRQIIQETGDLITDELDSDGYNILHRLAQSGHSELVEAVLNKGCNVEALSRDGDTCLLLAAKRDNWTFVTRVLGPVFSRNTSPSFAQDARSISQINLNTRDLRGYTVCYLALIRKRWDLLRRLAEWGYNMDMDIIDNEGLDLLQTMASDNASELKTHRNWCRLLKCMKENRHGHSCVVLIELLLERGARCDIPSKRGETLFDIVVENKNWIMMKCLLTQEMIVIREHDDKFLLHRFVFSYNGALHSDVCDLLIEKGLSVNAEDCEGNTPLHVAARVGNWDLVAHFIRKGGSGRKPDGNGFSILHRFVTSVNTSHEDMEEDDYEDMEEYLDTLDVILSSGVDVNATDPRGNTAIHIAAKRQLLDIVNHLIDIVDNLNTTDSDGFTVLLRLAQTPHPQCLHVLRRLLQKGADINFCSIQGESVLTLAVKSNNWPVVQFLVSRGVQCSVQTLEQLHTIHRLIKSSSSTFVEDKQVKLMTLLSNSGLSINVLDQCGKTPAELALIHKKWKLLRYLLKSKAHIISKRDSFFHDLARHCIAGDIFTDITRLLVIYGLDINQQNIFGVTPVHVAADEENWDAVIVFVENGAHINILDRYGRSLLHTVVGHLSSQDSRQLNKLQLLTFLVEHGADINRRSQNNKAVLQIAAARDDWETVGALIQLGADCELTPSEKKSAFSKLHLFRWENVDEEKVCRFVNYITNEVFDTNDSFQKEDKCDKKKSILQMCLKKSNWPMAKALVECGADVFQLYTHRTLLEFMMSAYSYSNTTAWMSFLDSVIAKGLDINTKLRNGSGVLFHDETIRSITRGDKVNSRLFISLLERGANPLIVDSRGQTLLQTVLESDRRSMLRGLKKLIPVGVTTHQPRFTEAMLQSQSGSTAQTVSPTEKMIEDKNFCVLKLLIESGASSNAELFRLNTEYQVKLAGQADTDDNIRELLEVLNMAASQPRSLQSLCRLTVSHCLGCGPGRTDKLNSLNICPLLRELVSFNDLLSEDFFLQIDKDDSSSSSISGDKYY</sequence>
<dbReference type="PROSITE" id="PS50088">
    <property type="entry name" value="ANK_REPEAT"/>
    <property type="match status" value="12"/>
</dbReference>
<feature type="repeat" description="ANK" evidence="3">
    <location>
        <begin position="318"/>
        <end position="350"/>
    </location>
</feature>
<proteinExistence type="predicted"/>
<feature type="repeat" description="ANK" evidence="3">
    <location>
        <begin position="595"/>
        <end position="627"/>
    </location>
</feature>
<dbReference type="PROSITE" id="PS50297">
    <property type="entry name" value="ANK_REP_REGION"/>
    <property type="match status" value="11"/>
</dbReference>
<keyword evidence="6" id="KW-1185">Reference proteome</keyword>
<feature type="repeat" description="ANK" evidence="3">
    <location>
        <begin position="1070"/>
        <end position="1102"/>
    </location>
</feature>
<evidence type="ECO:0000313" key="6">
    <source>
        <dbReference type="Proteomes" id="UP000245119"/>
    </source>
</evidence>
<dbReference type="STRING" id="400727.A0A2T7PJ97"/>
<protein>
    <recommendedName>
        <fullName evidence="4">SOCS box domain-containing protein</fullName>
    </recommendedName>
</protein>
<dbReference type="EMBL" id="PZQS01000003">
    <property type="protein sequence ID" value="PVD33498.1"/>
    <property type="molecule type" value="Genomic_DNA"/>
</dbReference>
<feature type="repeat" description="ANK" evidence="3">
    <location>
        <begin position="664"/>
        <end position="696"/>
    </location>
</feature>
<dbReference type="SMART" id="SM00248">
    <property type="entry name" value="ANK"/>
    <property type="match status" value="38"/>
</dbReference>
<organism evidence="5 6">
    <name type="scientific">Pomacea canaliculata</name>
    <name type="common">Golden apple snail</name>
    <dbReference type="NCBI Taxonomy" id="400727"/>
    <lineage>
        <taxon>Eukaryota</taxon>
        <taxon>Metazoa</taxon>
        <taxon>Spiralia</taxon>
        <taxon>Lophotrochozoa</taxon>
        <taxon>Mollusca</taxon>
        <taxon>Gastropoda</taxon>
        <taxon>Caenogastropoda</taxon>
        <taxon>Architaenioglossa</taxon>
        <taxon>Ampullarioidea</taxon>
        <taxon>Ampullariidae</taxon>
        <taxon>Pomacea</taxon>
    </lineage>
</organism>
<evidence type="ECO:0000256" key="2">
    <source>
        <dbReference type="ARBA" id="ARBA00023043"/>
    </source>
</evidence>
<keyword evidence="1" id="KW-0677">Repeat</keyword>
<feature type="repeat" description="ANK" evidence="3">
    <location>
        <begin position="1399"/>
        <end position="1431"/>
    </location>
</feature>
<name>A0A2T7PJ97_POMCA</name>
<dbReference type="PROSITE" id="PS50225">
    <property type="entry name" value="SOCS"/>
    <property type="match status" value="1"/>
</dbReference>
<dbReference type="Proteomes" id="UP000245119">
    <property type="component" value="Linkage Group LG3"/>
</dbReference>
<dbReference type="InterPro" id="IPR001496">
    <property type="entry name" value="SOCS_box"/>
</dbReference>
<comment type="caution">
    <text evidence="5">The sequence shown here is derived from an EMBL/GenBank/DDBJ whole genome shotgun (WGS) entry which is preliminary data.</text>
</comment>
<dbReference type="CDD" id="cd03587">
    <property type="entry name" value="SOCS"/>
    <property type="match status" value="1"/>
</dbReference>
<feature type="repeat" description="ANK" evidence="3">
    <location>
        <begin position="462"/>
        <end position="494"/>
    </location>
</feature>
<dbReference type="PANTHER" id="PTHR24198">
    <property type="entry name" value="ANKYRIN REPEAT AND PROTEIN KINASE DOMAIN-CONTAINING PROTEIN"/>
    <property type="match status" value="1"/>
</dbReference>
<feature type="repeat" description="ANK" evidence="3">
    <location>
        <begin position="209"/>
        <end position="244"/>
    </location>
</feature>
<evidence type="ECO:0000313" key="5">
    <source>
        <dbReference type="EMBL" id="PVD33498.1"/>
    </source>
</evidence>
<keyword evidence="2 3" id="KW-0040">ANK repeat</keyword>
<feature type="domain" description="SOCS box" evidence="4">
    <location>
        <begin position="1981"/>
        <end position="2033"/>
    </location>
</feature>
<evidence type="ECO:0000259" key="4">
    <source>
        <dbReference type="PROSITE" id="PS50225"/>
    </source>
</evidence>
<dbReference type="OrthoDB" id="4772757at2759"/>
<evidence type="ECO:0000256" key="1">
    <source>
        <dbReference type="ARBA" id="ARBA00022737"/>
    </source>
</evidence>
<feature type="repeat" description="ANK" evidence="3">
    <location>
        <begin position="964"/>
        <end position="996"/>
    </location>
</feature>
<dbReference type="PRINTS" id="PR01415">
    <property type="entry name" value="ANKYRIN"/>
</dbReference>
<gene>
    <name evidence="5" type="ORF">C0Q70_04754</name>
</gene>
<dbReference type="Pfam" id="PF00023">
    <property type="entry name" value="Ank"/>
    <property type="match status" value="4"/>
</dbReference>
<dbReference type="PANTHER" id="PTHR24198:SF165">
    <property type="entry name" value="ANKYRIN REPEAT-CONTAINING PROTEIN-RELATED"/>
    <property type="match status" value="1"/>
</dbReference>
<accession>A0A2T7PJ97</accession>
<dbReference type="GO" id="GO:0005737">
    <property type="term" value="C:cytoplasm"/>
    <property type="evidence" value="ECO:0007669"/>
    <property type="project" value="TreeGrafter"/>
</dbReference>
<dbReference type="SUPFAM" id="SSF48403">
    <property type="entry name" value="Ankyrin repeat"/>
    <property type="match status" value="6"/>
</dbReference>
<feature type="repeat" description="ANK" evidence="3">
    <location>
        <begin position="803"/>
        <end position="835"/>
    </location>
</feature>
<dbReference type="Gene3D" id="1.25.40.20">
    <property type="entry name" value="Ankyrin repeat-containing domain"/>
    <property type="match status" value="11"/>
</dbReference>
<feature type="repeat" description="ANK" evidence="3">
    <location>
        <begin position="1610"/>
        <end position="1642"/>
    </location>
</feature>
<reference evidence="5 6" key="1">
    <citation type="submission" date="2018-04" db="EMBL/GenBank/DDBJ databases">
        <title>The genome of golden apple snail Pomacea canaliculata provides insight into stress tolerance and invasive adaptation.</title>
        <authorList>
            <person name="Liu C."/>
            <person name="Liu B."/>
            <person name="Ren Y."/>
            <person name="Zhang Y."/>
            <person name="Wang H."/>
            <person name="Li S."/>
            <person name="Jiang F."/>
            <person name="Yin L."/>
            <person name="Zhang G."/>
            <person name="Qian W."/>
            <person name="Fan W."/>
        </authorList>
    </citation>
    <scope>NUCLEOTIDE SEQUENCE [LARGE SCALE GENOMIC DNA]</scope>
    <source>
        <strain evidence="5">SZHN2017</strain>
        <tissue evidence="5">Muscle</tissue>
    </source>
</reference>
<dbReference type="InterPro" id="IPR036770">
    <property type="entry name" value="Ankyrin_rpt-contain_sf"/>
</dbReference>
<evidence type="ECO:0000256" key="3">
    <source>
        <dbReference type="PROSITE-ProRule" id="PRU00023"/>
    </source>
</evidence>